<dbReference type="EMBL" id="QUSM01000003">
    <property type="protein sequence ID" value="RGD74097.1"/>
    <property type="molecule type" value="Genomic_DNA"/>
</dbReference>
<protein>
    <recommendedName>
        <fullName evidence="5">Cell division protein FtsL</fullName>
    </recommendedName>
</protein>
<comment type="caution">
    <text evidence="3">The sequence shown here is derived from an EMBL/GenBank/DDBJ whole genome shotgun (WGS) entry which is preliminary data.</text>
</comment>
<keyword evidence="2" id="KW-0472">Membrane</keyword>
<evidence type="ECO:0000256" key="1">
    <source>
        <dbReference type="SAM" id="Coils"/>
    </source>
</evidence>
<keyword evidence="2" id="KW-1133">Transmembrane helix</keyword>
<reference evidence="3 4" key="1">
    <citation type="submission" date="2018-08" db="EMBL/GenBank/DDBJ databases">
        <title>A genome reference for cultivated species of the human gut microbiota.</title>
        <authorList>
            <person name="Zou Y."/>
            <person name="Xue W."/>
            <person name="Luo G."/>
        </authorList>
    </citation>
    <scope>NUCLEOTIDE SEQUENCE [LARGE SCALE GENOMIC DNA]</scope>
    <source>
        <strain evidence="3 4">AM25-6</strain>
    </source>
</reference>
<gene>
    <name evidence="3" type="ORF">DW687_04840</name>
</gene>
<dbReference type="AlphaFoldDB" id="A0A3E3DXT1"/>
<sequence length="139" mass="15577">MTREKQSARYEQKKNEKVFTFDTVLFLCLIAAILLSVITWQSYRINRTDIEISKLENQLKDAKMLNDSLEGKLLAKRDLSKVQKVATEKYGMIKPGNSYFVAVNVQNEDEALSDSKSASAQNTKGDSALSKLFSGFAGN</sequence>
<evidence type="ECO:0000313" key="3">
    <source>
        <dbReference type="EMBL" id="RGD74097.1"/>
    </source>
</evidence>
<evidence type="ECO:0000256" key="2">
    <source>
        <dbReference type="SAM" id="Phobius"/>
    </source>
</evidence>
<proteinExistence type="predicted"/>
<accession>A0A3E3DXT1</accession>
<evidence type="ECO:0008006" key="5">
    <source>
        <dbReference type="Google" id="ProtNLM"/>
    </source>
</evidence>
<dbReference type="Proteomes" id="UP000261212">
    <property type="component" value="Unassembled WGS sequence"/>
</dbReference>
<dbReference type="RefSeq" id="WP_117531943.1">
    <property type="nucleotide sequence ID" value="NZ_QUSM01000003.1"/>
</dbReference>
<keyword evidence="1" id="KW-0175">Coiled coil</keyword>
<keyword evidence="2" id="KW-0812">Transmembrane</keyword>
<feature type="coiled-coil region" evidence="1">
    <location>
        <begin position="45"/>
        <end position="72"/>
    </location>
</feature>
<name>A0A3E3DXT1_9FIRM</name>
<feature type="transmembrane region" description="Helical" evidence="2">
    <location>
        <begin position="21"/>
        <end position="43"/>
    </location>
</feature>
<organism evidence="3 4">
    <name type="scientific">Anaerofustis stercorihominis</name>
    <dbReference type="NCBI Taxonomy" id="214853"/>
    <lineage>
        <taxon>Bacteria</taxon>
        <taxon>Bacillati</taxon>
        <taxon>Bacillota</taxon>
        <taxon>Clostridia</taxon>
        <taxon>Eubacteriales</taxon>
        <taxon>Eubacteriaceae</taxon>
        <taxon>Anaerofustis</taxon>
    </lineage>
</organism>
<evidence type="ECO:0000313" key="4">
    <source>
        <dbReference type="Proteomes" id="UP000261212"/>
    </source>
</evidence>